<name>A0ABD2PLI4_9PLAT</name>
<evidence type="ECO:0000313" key="1">
    <source>
        <dbReference type="EMBL" id="KAL3308390.1"/>
    </source>
</evidence>
<dbReference type="EMBL" id="JBJKFK010005314">
    <property type="protein sequence ID" value="KAL3308390.1"/>
    <property type="molecule type" value="Genomic_DNA"/>
</dbReference>
<reference evidence="1 2" key="1">
    <citation type="submission" date="2024-11" db="EMBL/GenBank/DDBJ databases">
        <title>Adaptive evolution of stress response genes in parasites aligns with host niche diversity.</title>
        <authorList>
            <person name="Hahn C."/>
            <person name="Resl P."/>
        </authorList>
    </citation>
    <scope>NUCLEOTIDE SEQUENCE [LARGE SCALE GENOMIC DNA]</scope>
    <source>
        <strain evidence="1">EGGRZ-B1_66</strain>
        <tissue evidence="1">Body</tissue>
    </source>
</reference>
<evidence type="ECO:0000313" key="2">
    <source>
        <dbReference type="Proteomes" id="UP001626550"/>
    </source>
</evidence>
<keyword evidence="2" id="KW-1185">Reference proteome</keyword>
<sequence length="237" mass="25813">MDERNNEHHLIWASLCDCGVCEDLIGPYDLTAASNQRGICSDCDKLVNPVSKRQRFIIDFEQMSQLLLRGAPASNRNTNMHSRCGCCVENNRSSQRSTRMARQRPHAARNLNRSSVSLYHPRPSNIGSANINGSSACSDADAVSRTSVRTTTGALTSREVAPLPGRLSRGHHCSHCTHRSGMVAFLDSLLSVADSNADLENEAPAPAPVLPDDQPQSLVMSDLVSLVTVRTCESRSQ</sequence>
<comment type="caution">
    <text evidence="1">The sequence shown here is derived from an EMBL/GenBank/DDBJ whole genome shotgun (WGS) entry which is preliminary data.</text>
</comment>
<gene>
    <name evidence="1" type="ORF">Ciccas_013080</name>
</gene>
<proteinExistence type="predicted"/>
<protein>
    <submittedName>
        <fullName evidence="1">Uncharacterized protein</fullName>
    </submittedName>
</protein>
<dbReference type="Proteomes" id="UP001626550">
    <property type="component" value="Unassembled WGS sequence"/>
</dbReference>
<feature type="non-terminal residue" evidence="1">
    <location>
        <position position="237"/>
    </location>
</feature>
<accession>A0ABD2PLI4</accession>
<dbReference type="AlphaFoldDB" id="A0ABD2PLI4"/>
<organism evidence="1 2">
    <name type="scientific">Cichlidogyrus casuarinus</name>
    <dbReference type="NCBI Taxonomy" id="1844966"/>
    <lineage>
        <taxon>Eukaryota</taxon>
        <taxon>Metazoa</taxon>
        <taxon>Spiralia</taxon>
        <taxon>Lophotrochozoa</taxon>
        <taxon>Platyhelminthes</taxon>
        <taxon>Monogenea</taxon>
        <taxon>Monopisthocotylea</taxon>
        <taxon>Dactylogyridea</taxon>
        <taxon>Ancyrocephalidae</taxon>
        <taxon>Cichlidogyrus</taxon>
    </lineage>
</organism>